<dbReference type="Proteomes" id="UP000321323">
    <property type="component" value="Chromosome"/>
</dbReference>
<keyword evidence="1" id="KW-0472">Membrane</keyword>
<protein>
    <submittedName>
        <fullName evidence="3">DUF3999 family protein</fullName>
    </submittedName>
</protein>
<keyword evidence="1" id="KW-1133">Transmembrane helix</keyword>
<keyword evidence="1" id="KW-0812">Transmembrane</keyword>
<feature type="chain" id="PRO_5045467334" evidence="2">
    <location>
        <begin position="22"/>
        <end position="476"/>
    </location>
</feature>
<dbReference type="EMBL" id="CP136508">
    <property type="protein sequence ID" value="WUR14880.1"/>
    <property type="molecule type" value="Genomic_DNA"/>
</dbReference>
<feature type="transmembrane region" description="Helical" evidence="1">
    <location>
        <begin position="447"/>
        <end position="467"/>
    </location>
</feature>
<keyword evidence="4" id="KW-1185">Reference proteome</keyword>
<name>A0ABZ1URD8_9BURK</name>
<organism evidence="3 4">
    <name type="scientific">[Empedobacter] haloabium</name>
    <dbReference type="NCBI Taxonomy" id="592317"/>
    <lineage>
        <taxon>Bacteria</taxon>
        <taxon>Pseudomonadati</taxon>
        <taxon>Pseudomonadota</taxon>
        <taxon>Betaproteobacteria</taxon>
        <taxon>Burkholderiales</taxon>
        <taxon>Oxalobacteraceae</taxon>
        <taxon>Telluria group</taxon>
        <taxon>Telluria group incertae sedis</taxon>
    </lineage>
</organism>
<accession>A0ABZ1URD8</accession>
<gene>
    <name evidence="3" type="ORF">E7V67_007145</name>
</gene>
<keyword evidence="2" id="KW-0732">Signal</keyword>
<evidence type="ECO:0000256" key="2">
    <source>
        <dbReference type="SAM" id="SignalP"/>
    </source>
</evidence>
<reference evidence="3 4" key="1">
    <citation type="journal article" date="2019" name="Int. J. Syst. Evol. Microbiol.">
        <title>The Draft Whole-Genome Sequence of the Antibiotic Producer Empedobacter haloabium ATCC 31962 Provides Indications for Its Taxonomic Reclassification.</title>
        <authorList>
            <person name="Miess H."/>
            <person name="Arlt P."/>
            <person name="Apel A.K."/>
            <person name="Weber T."/>
            <person name="Nieselt K."/>
            <person name="Hanssen F."/>
            <person name="Czemmel S."/>
            <person name="Nahnsen S."/>
            <person name="Gross H."/>
        </authorList>
    </citation>
    <scope>NUCLEOTIDE SEQUENCE [LARGE SCALE GENOMIC DNA]</scope>
    <source>
        <strain evidence="3 4">ATCC 31962</strain>
    </source>
</reference>
<feature type="signal peptide" evidence="2">
    <location>
        <begin position="1"/>
        <end position="21"/>
    </location>
</feature>
<evidence type="ECO:0000313" key="4">
    <source>
        <dbReference type="Proteomes" id="UP000321323"/>
    </source>
</evidence>
<evidence type="ECO:0000313" key="3">
    <source>
        <dbReference type="EMBL" id="WUR14880.1"/>
    </source>
</evidence>
<proteinExistence type="predicted"/>
<evidence type="ECO:0000256" key="1">
    <source>
        <dbReference type="SAM" id="Phobius"/>
    </source>
</evidence>
<sequence length="476" mass="51422">MRGSMISGVALAWLALGSAAAAEKAGDKADDYGWQQKLSTSGREAVVQYRLPAGVYLHARSARLDDLRVFDSRGTVLPFALRAPAEQAQASRHSVPVRIFPVFGAPDDSAASTAIDIRRTADGALVSLGTRNPARADAPLAALVLDMRPDQQRDPQAPGTFDMLRFTLPPGTQRYQALLAVEASDDLKTWREVAQSQVSWMVSGDGAALAADRIEFEPREFRYARIRWLEGKPLQFAAITGEAVHYMGQAAPLDTLVLPATPGKNPGEWLYAASSALPVQRIGLELAERNVSLPVELGRYTELPALKGRSATTWRFDPMLKATFYRIEQGGRERRSGDLAIEPTHQPHWVVRPLTPTESKPSLRIGWAPATLVFLASGHAPYTLAYGRDDARPATRDLAEVAPGLSAAEIGKAEQVTAGPEQATPRAQERAASAAEQAATASQYRKAALWAALLAGLAVLGGMAWQLHRQMKAGQK</sequence>
<dbReference type="InterPro" id="IPR025060">
    <property type="entry name" value="DUF3999"/>
</dbReference>
<dbReference type="Pfam" id="PF13163">
    <property type="entry name" value="DUF3999"/>
    <property type="match status" value="1"/>
</dbReference>